<proteinExistence type="predicted"/>
<comment type="caution">
    <text evidence="1">The sequence shown here is derived from an EMBL/GenBank/DDBJ whole genome shotgun (WGS) entry which is preliminary data.</text>
</comment>
<dbReference type="PANTHER" id="PTHR47326:SF1">
    <property type="entry name" value="HTH PSQ-TYPE DOMAIN-CONTAINING PROTEIN"/>
    <property type="match status" value="1"/>
</dbReference>
<organism evidence="1 2">
    <name type="scientific">Trichonephila clavipes</name>
    <name type="common">Golden silk orbweaver</name>
    <name type="synonym">Nephila clavipes</name>
    <dbReference type="NCBI Taxonomy" id="2585209"/>
    <lineage>
        <taxon>Eukaryota</taxon>
        <taxon>Metazoa</taxon>
        <taxon>Ecdysozoa</taxon>
        <taxon>Arthropoda</taxon>
        <taxon>Chelicerata</taxon>
        <taxon>Arachnida</taxon>
        <taxon>Araneae</taxon>
        <taxon>Araneomorphae</taxon>
        <taxon>Entelegynae</taxon>
        <taxon>Araneoidea</taxon>
        <taxon>Nephilidae</taxon>
        <taxon>Trichonephila</taxon>
    </lineage>
</organism>
<dbReference type="EMBL" id="BMAU01021435">
    <property type="protein sequence ID" value="GFY36161.1"/>
    <property type="molecule type" value="Genomic_DNA"/>
</dbReference>
<keyword evidence="2" id="KW-1185">Reference proteome</keyword>
<dbReference type="PANTHER" id="PTHR47326">
    <property type="entry name" value="TRANSPOSABLE ELEMENT TC3 TRANSPOSASE-LIKE PROTEIN"/>
    <property type="match status" value="1"/>
</dbReference>
<dbReference type="Proteomes" id="UP000887159">
    <property type="component" value="Unassembled WGS sequence"/>
</dbReference>
<protein>
    <submittedName>
        <fullName evidence="1">Uncharacterized protein</fullName>
    </submittedName>
</protein>
<dbReference type="AlphaFoldDB" id="A0A8X6WLY9"/>
<reference evidence="1" key="1">
    <citation type="submission" date="2020-08" db="EMBL/GenBank/DDBJ databases">
        <title>Multicomponent nature underlies the extraordinary mechanical properties of spider dragline silk.</title>
        <authorList>
            <person name="Kono N."/>
            <person name="Nakamura H."/>
            <person name="Mori M."/>
            <person name="Yoshida Y."/>
            <person name="Ohtoshi R."/>
            <person name="Malay A.D."/>
            <person name="Moran D.A.P."/>
            <person name="Tomita M."/>
            <person name="Numata K."/>
            <person name="Arakawa K."/>
        </authorList>
    </citation>
    <scope>NUCLEOTIDE SEQUENCE</scope>
</reference>
<gene>
    <name evidence="1" type="primary">AVEN_272065_1</name>
    <name evidence="1" type="ORF">TNCV_4845331</name>
</gene>
<evidence type="ECO:0000313" key="2">
    <source>
        <dbReference type="Proteomes" id="UP000887159"/>
    </source>
</evidence>
<sequence length="139" mass="15933">MVVEEVATVVQEESSDGLKPYCSREIARTLERPVRTVHKILQNILHCLPYKISHVQELSTSDLPAGETFSLEFLARMEVDNESAWNILWSHEAHFHLTGYVNTQNYRISATRNPFETQPVPLHFAKVTVWCGFTVSFNT</sequence>
<name>A0A8X6WLY9_TRICX</name>
<accession>A0A8X6WLY9</accession>
<evidence type="ECO:0000313" key="1">
    <source>
        <dbReference type="EMBL" id="GFY36161.1"/>
    </source>
</evidence>